<dbReference type="Proteomes" id="UP000059574">
    <property type="component" value="Chromosome"/>
</dbReference>
<dbReference type="AlphaFoldDB" id="A0A0S2M309"/>
<dbReference type="InterPro" id="IPR019692">
    <property type="entry name" value="CFP-6_PH"/>
</dbReference>
<feature type="domain" description="Low molecular weight protein antigen 6 PH" evidence="2">
    <location>
        <begin position="65"/>
        <end position="105"/>
    </location>
</feature>
<evidence type="ECO:0000313" key="3">
    <source>
        <dbReference type="EMBL" id="ALO67944.1"/>
    </source>
</evidence>
<proteinExistence type="predicted"/>
<feature type="transmembrane region" description="Helical" evidence="1">
    <location>
        <begin position="182"/>
        <end position="202"/>
    </location>
</feature>
<dbReference type="EMBL" id="CP013200">
    <property type="protein sequence ID" value="ALO67944.1"/>
    <property type="molecule type" value="Genomic_DNA"/>
</dbReference>
<gene>
    <name evidence="3" type="ORF">AS189_17445</name>
</gene>
<reference evidence="4" key="1">
    <citation type="submission" date="2015-11" db="EMBL/GenBank/DDBJ databases">
        <authorList>
            <person name="Kumar R."/>
            <person name="Singh D."/>
            <person name="Swarnkar M.K."/>
            <person name="Singh A.K."/>
            <person name="Kumar S."/>
        </authorList>
    </citation>
    <scope>NUCLEOTIDE SEQUENCE [LARGE SCALE GENOMIC DNA]</scope>
    <source>
        <strain evidence="4">ERGS4:06</strain>
    </source>
</reference>
<feature type="transmembrane region" description="Helical" evidence="1">
    <location>
        <begin position="20"/>
        <end position="39"/>
    </location>
</feature>
<keyword evidence="1" id="KW-0472">Membrane</keyword>
<evidence type="ECO:0000256" key="1">
    <source>
        <dbReference type="SAM" id="Phobius"/>
    </source>
</evidence>
<dbReference type="RefSeq" id="WP_062291798.1">
    <property type="nucleotide sequence ID" value="NZ_CP013200.1"/>
</dbReference>
<sequence>MESASDAPRTVSVYSTPTRVLAAVGLAICAALAVNLIMAGTPGSIWHFLPWLLFVAWGMYVLLWRPCLLVRPDGLRVRNILREHTIPFSELISLRVIHTVTLETTSGRISSWGAPGAGKMGPRFARTGPANLPSLPHTQTVIQNQWDLWERSHSLMMHDAETSSQPSPVSQPGHPSKVTSRWNVPVVVVGVLLVTLGVISTLS</sequence>
<keyword evidence="1" id="KW-1133">Transmembrane helix</keyword>
<evidence type="ECO:0000259" key="2">
    <source>
        <dbReference type="Pfam" id="PF10756"/>
    </source>
</evidence>
<accession>A0A0S2M309</accession>
<dbReference type="OrthoDB" id="5148800at2"/>
<reference evidence="3 4" key="2">
    <citation type="journal article" date="2016" name="J. Biotechnol.">
        <title>Complete genome sequence of Arthrobacter alpinus ERGS4:06, a yellow pigmented bacterium tolerant to cold and radiations isolated from Sikkim Himalaya.</title>
        <authorList>
            <person name="Kumar R."/>
            <person name="Singh D."/>
            <person name="Swarnkar M.K."/>
            <person name="Singh A.K."/>
            <person name="Kumar S."/>
        </authorList>
    </citation>
    <scope>NUCLEOTIDE SEQUENCE [LARGE SCALE GENOMIC DNA]</scope>
    <source>
        <strain evidence="3 4">ERGS4:06</strain>
    </source>
</reference>
<feature type="transmembrane region" description="Helical" evidence="1">
    <location>
        <begin position="45"/>
        <end position="63"/>
    </location>
</feature>
<keyword evidence="1" id="KW-0812">Transmembrane</keyword>
<evidence type="ECO:0000313" key="4">
    <source>
        <dbReference type="Proteomes" id="UP000059574"/>
    </source>
</evidence>
<name>A0A0S2M309_9MICC</name>
<organism evidence="3 4">
    <name type="scientific">Arthrobacter alpinus</name>
    <dbReference type="NCBI Taxonomy" id="656366"/>
    <lineage>
        <taxon>Bacteria</taxon>
        <taxon>Bacillati</taxon>
        <taxon>Actinomycetota</taxon>
        <taxon>Actinomycetes</taxon>
        <taxon>Micrococcales</taxon>
        <taxon>Micrococcaceae</taxon>
        <taxon>Arthrobacter</taxon>
    </lineage>
</organism>
<protein>
    <recommendedName>
        <fullName evidence="2">Low molecular weight protein antigen 6 PH domain-containing protein</fullName>
    </recommendedName>
</protein>
<dbReference type="Pfam" id="PF10756">
    <property type="entry name" value="bPH_6"/>
    <property type="match status" value="1"/>
</dbReference>